<name>A0AAV8SAK2_9ROSI</name>
<dbReference type="InterPro" id="IPR044839">
    <property type="entry name" value="NDR1-like"/>
</dbReference>
<feature type="transmembrane region" description="Helical" evidence="3">
    <location>
        <begin position="6"/>
        <end position="33"/>
    </location>
</feature>
<organism evidence="4 5">
    <name type="scientific">Erythroxylum novogranatense</name>
    <dbReference type="NCBI Taxonomy" id="1862640"/>
    <lineage>
        <taxon>Eukaryota</taxon>
        <taxon>Viridiplantae</taxon>
        <taxon>Streptophyta</taxon>
        <taxon>Embryophyta</taxon>
        <taxon>Tracheophyta</taxon>
        <taxon>Spermatophyta</taxon>
        <taxon>Magnoliopsida</taxon>
        <taxon>eudicotyledons</taxon>
        <taxon>Gunneridae</taxon>
        <taxon>Pentapetalae</taxon>
        <taxon>rosids</taxon>
        <taxon>fabids</taxon>
        <taxon>Malpighiales</taxon>
        <taxon>Erythroxylaceae</taxon>
        <taxon>Erythroxylum</taxon>
    </lineage>
</organism>
<evidence type="ECO:0000256" key="3">
    <source>
        <dbReference type="SAM" id="Phobius"/>
    </source>
</evidence>
<reference evidence="4 5" key="1">
    <citation type="submission" date="2021-09" db="EMBL/GenBank/DDBJ databases">
        <title>Genomic insights and catalytic innovation underlie evolution of tropane alkaloids biosynthesis.</title>
        <authorList>
            <person name="Wang Y.-J."/>
            <person name="Tian T."/>
            <person name="Huang J.-P."/>
            <person name="Huang S.-X."/>
        </authorList>
    </citation>
    <scope>NUCLEOTIDE SEQUENCE [LARGE SCALE GENOMIC DNA]</scope>
    <source>
        <strain evidence="4">KIB-2018</strain>
        <tissue evidence="4">Leaf</tissue>
    </source>
</reference>
<keyword evidence="3" id="KW-0812">Transmembrane</keyword>
<gene>
    <name evidence="4" type="ORF">K2173_018721</name>
</gene>
<dbReference type="PANTHER" id="PTHR31234:SF65">
    <property type="entry name" value="LATE EMBRYOGENESIS ABUNDANT PROTEIN, LEA_2 SUBGROUP"/>
    <property type="match status" value="1"/>
</dbReference>
<evidence type="ECO:0000256" key="2">
    <source>
        <dbReference type="ARBA" id="ARBA00023136"/>
    </source>
</evidence>
<dbReference type="Proteomes" id="UP001159364">
    <property type="component" value="Linkage Group LG12"/>
</dbReference>
<dbReference type="EMBL" id="JAIWQS010000012">
    <property type="protein sequence ID" value="KAJ8749242.1"/>
    <property type="molecule type" value="Genomic_DNA"/>
</dbReference>
<dbReference type="GO" id="GO:0016020">
    <property type="term" value="C:membrane"/>
    <property type="evidence" value="ECO:0007669"/>
    <property type="project" value="UniProtKB-SubCell"/>
</dbReference>
<keyword evidence="3" id="KW-1133">Transmembrane helix</keyword>
<dbReference type="AlphaFoldDB" id="A0AAV8SAK2"/>
<keyword evidence="5" id="KW-1185">Reference proteome</keyword>
<evidence type="ECO:0000256" key="1">
    <source>
        <dbReference type="ARBA" id="ARBA00004370"/>
    </source>
</evidence>
<keyword evidence="2 3" id="KW-0472">Membrane</keyword>
<dbReference type="GO" id="GO:0098542">
    <property type="term" value="P:defense response to other organism"/>
    <property type="evidence" value="ECO:0007669"/>
    <property type="project" value="InterPro"/>
</dbReference>
<comment type="caution">
    <text evidence="4">The sequence shown here is derived from an EMBL/GenBank/DDBJ whole genome shotgun (WGS) entry which is preliminary data.</text>
</comment>
<protein>
    <recommendedName>
        <fullName evidence="6">Late embryogenesis abundant protein LEA-2 subgroup domain-containing protein</fullName>
    </recommendedName>
</protein>
<dbReference type="PANTHER" id="PTHR31234">
    <property type="entry name" value="LATE EMBRYOGENESIS ABUNDANT (LEA) HYDROXYPROLINE-RICH GLYCOPROTEIN FAMILY"/>
    <property type="match status" value="1"/>
</dbReference>
<evidence type="ECO:0000313" key="4">
    <source>
        <dbReference type="EMBL" id="KAJ8749242.1"/>
    </source>
</evidence>
<proteinExistence type="predicted"/>
<evidence type="ECO:0000313" key="5">
    <source>
        <dbReference type="Proteomes" id="UP001159364"/>
    </source>
</evidence>
<evidence type="ECO:0008006" key="6">
    <source>
        <dbReference type="Google" id="ProtNLM"/>
    </source>
</evidence>
<accession>A0AAV8SAK2</accession>
<sequence length="183" mass="19961">MAIQKAFKVCCAVTAIFIIVIAIIFTTLALTVFKPKNPDIQAYPVGLDKVQWGFTSNVTIGMVITIGNRNYGSFQYKNTSATIQYHGLSVGEVAIPPEFVPARSKINITTSANLMTSAVVNSPYFSQDVSGGNLTLTSTAKIPGKVHMFNFLNMHAVIYNNCKIDLFLISQTAHSTCFSQLKL</sequence>
<comment type="subcellular location">
    <subcellularLocation>
        <location evidence="1">Membrane</location>
    </subcellularLocation>
</comment>